<dbReference type="RefSeq" id="WP_166855595.1">
    <property type="nucleotide sequence ID" value="NZ_JAAQOM010000001.1"/>
</dbReference>
<evidence type="ECO:0000313" key="2">
    <source>
        <dbReference type="EMBL" id="NIA52234.1"/>
    </source>
</evidence>
<keyword evidence="1" id="KW-0812">Transmembrane</keyword>
<dbReference type="EMBL" id="JAAQOM010000001">
    <property type="protein sequence ID" value="NIA52234.1"/>
    <property type="molecule type" value="Genomic_DNA"/>
</dbReference>
<feature type="transmembrane region" description="Helical" evidence="1">
    <location>
        <begin position="78"/>
        <end position="97"/>
    </location>
</feature>
<comment type="caution">
    <text evidence="2">The sequence shown here is derived from an EMBL/GenBank/DDBJ whole genome shotgun (WGS) entry which is preliminary data.</text>
</comment>
<dbReference type="InterPro" id="IPR007136">
    <property type="entry name" value="DUF347"/>
</dbReference>
<feature type="transmembrane region" description="Helical" evidence="1">
    <location>
        <begin position="103"/>
        <end position="124"/>
    </location>
</feature>
<dbReference type="Pfam" id="PF03988">
    <property type="entry name" value="DUF347"/>
    <property type="match status" value="4"/>
</dbReference>
<keyword evidence="1" id="KW-1133">Transmembrane helix</keyword>
<feature type="transmembrane region" description="Helical" evidence="1">
    <location>
        <begin position="12"/>
        <end position="28"/>
    </location>
</feature>
<feature type="transmembrane region" description="Helical" evidence="1">
    <location>
        <begin position="48"/>
        <end position="66"/>
    </location>
</feature>
<evidence type="ECO:0000256" key="1">
    <source>
        <dbReference type="SAM" id="Phobius"/>
    </source>
</evidence>
<name>A0ABX0P4V1_9BURK</name>
<keyword evidence="3" id="KW-1185">Reference proteome</keyword>
<organism evidence="2 3">
    <name type="scientific">Telluria antibiotica</name>
    <dbReference type="NCBI Taxonomy" id="2717319"/>
    <lineage>
        <taxon>Bacteria</taxon>
        <taxon>Pseudomonadati</taxon>
        <taxon>Pseudomonadota</taxon>
        <taxon>Betaproteobacteria</taxon>
        <taxon>Burkholderiales</taxon>
        <taxon>Oxalobacteraceae</taxon>
        <taxon>Telluria group</taxon>
        <taxon>Telluria</taxon>
    </lineage>
</organism>
<feature type="transmembrane region" description="Helical" evidence="1">
    <location>
        <begin position="170"/>
        <end position="194"/>
    </location>
</feature>
<feature type="transmembrane region" description="Helical" evidence="1">
    <location>
        <begin position="233"/>
        <end position="252"/>
    </location>
</feature>
<accession>A0ABX0P4V1</accession>
<feature type="transmembrane region" description="Helical" evidence="1">
    <location>
        <begin position="201"/>
        <end position="221"/>
    </location>
</feature>
<reference evidence="2 3" key="1">
    <citation type="submission" date="2020-03" db="EMBL/GenBank/DDBJ databases">
        <title>Genome sequence of strain Massilia sp. TW-1.</title>
        <authorList>
            <person name="Chaudhary D.K."/>
        </authorList>
    </citation>
    <scope>NUCLEOTIDE SEQUENCE [LARGE SCALE GENOMIC DNA]</scope>
    <source>
        <strain evidence="2 3">TW-1</strain>
    </source>
</reference>
<evidence type="ECO:0000313" key="3">
    <source>
        <dbReference type="Proteomes" id="UP000716322"/>
    </source>
</evidence>
<evidence type="ECO:0008006" key="4">
    <source>
        <dbReference type="Google" id="ProtNLM"/>
    </source>
</evidence>
<protein>
    <recommendedName>
        <fullName evidence="4">Membrane-anchored protein</fullName>
    </recommendedName>
</protein>
<keyword evidence="1" id="KW-0472">Membrane</keyword>
<dbReference type="Proteomes" id="UP000716322">
    <property type="component" value="Unassembled WGS sequence"/>
</dbReference>
<feature type="transmembrane region" description="Helical" evidence="1">
    <location>
        <begin position="144"/>
        <end position="164"/>
    </location>
</feature>
<sequence>MRSAATARDGHYADLAKVPAVTLGFWIIKILATTLGETAGDTVTMSMNLGYLAGTCVFAALLALALAAQIRASRFHPFLFWTVIVATTTVGTTLADLCDRSLGIGYLGGSALLCALLAATLYAWHRNLGSVSIQRLDTRAAEIFYWLTILFSQTLGTALGDWVADPDAGWGFGYGGGAALFGAGLLVVVALYQWPRVSRTALFWAAFILTRPLGAMVGDYLDKPVAAGGLALSRYAASGALVAGMLLLAILLPQRAERLERVARD</sequence>
<gene>
    <name evidence="2" type="ORF">HAV22_01015</name>
</gene>
<proteinExistence type="predicted"/>